<feature type="region of interest" description="Disordered" evidence="1">
    <location>
        <begin position="1"/>
        <end position="33"/>
    </location>
</feature>
<protein>
    <submittedName>
        <fullName evidence="2">Predicted amidophosphoribosyltransferases</fullName>
    </submittedName>
</protein>
<dbReference type="InterPro" id="IPR051910">
    <property type="entry name" value="ComF/GntX_DNA_util-trans"/>
</dbReference>
<dbReference type="PANTHER" id="PTHR47505">
    <property type="entry name" value="DNA UTILIZATION PROTEIN YHGH"/>
    <property type="match status" value="1"/>
</dbReference>
<gene>
    <name evidence="2" type="ORF">SAMN05216207_1008102</name>
</gene>
<evidence type="ECO:0000256" key="1">
    <source>
        <dbReference type="SAM" id="MobiDB-lite"/>
    </source>
</evidence>
<dbReference type="Proteomes" id="UP000199614">
    <property type="component" value="Unassembled WGS sequence"/>
</dbReference>
<feature type="compositionally biased region" description="Low complexity" evidence="1">
    <location>
        <begin position="10"/>
        <end position="21"/>
    </location>
</feature>
<reference evidence="2 3" key="1">
    <citation type="submission" date="2016-10" db="EMBL/GenBank/DDBJ databases">
        <authorList>
            <person name="de Groot N.N."/>
        </authorList>
    </citation>
    <scope>NUCLEOTIDE SEQUENCE [LARGE SCALE GENOMIC DNA]</scope>
    <source>
        <strain evidence="2 3">CGMCC 4.1877</strain>
    </source>
</reference>
<proteinExistence type="predicted"/>
<keyword evidence="2" id="KW-0808">Transferase</keyword>
<dbReference type="GO" id="GO:0016757">
    <property type="term" value="F:glycosyltransferase activity"/>
    <property type="evidence" value="ECO:0007669"/>
    <property type="project" value="UniProtKB-KW"/>
</dbReference>
<feature type="region of interest" description="Disordered" evidence="1">
    <location>
        <begin position="206"/>
        <end position="234"/>
    </location>
</feature>
<keyword evidence="3" id="KW-1185">Reference proteome</keyword>
<dbReference type="STRING" id="260086.SAMN05216207_1008102"/>
<feature type="compositionally biased region" description="Low complexity" evidence="1">
    <location>
        <begin position="206"/>
        <end position="228"/>
    </location>
</feature>
<dbReference type="Gene3D" id="3.40.50.2020">
    <property type="match status" value="1"/>
</dbReference>
<dbReference type="InterPro" id="IPR029057">
    <property type="entry name" value="PRTase-like"/>
</dbReference>
<evidence type="ECO:0000313" key="2">
    <source>
        <dbReference type="EMBL" id="SFN12416.1"/>
    </source>
</evidence>
<dbReference type="AlphaFoldDB" id="A0A1I4WGU9"/>
<organism evidence="2 3">
    <name type="scientific">Pseudonocardia ammonioxydans</name>
    <dbReference type="NCBI Taxonomy" id="260086"/>
    <lineage>
        <taxon>Bacteria</taxon>
        <taxon>Bacillati</taxon>
        <taxon>Actinomycetota</taxon>
        <taxon>Actinomycetes</taxon>
        <taxon>Pseudonocardiales</taxon>
        <taxon>Pseudonocardiaceae</taxon>
        <taxon>Pseudonocardia</taxon>
    </lineage>
</organism>
<accession>A0A1I4WGU9</accession>
<dbReference type="PANTHER" id="PTHR47505:SF1">
    <property type="entry name" value="DNA UTILIZATION PROTEIN YHGH"/>
    <property type="match status" value="1"/>
</dbReference>
<name>A0A1I4WGU9_PSUAM</name>
<dbReference type="RefSeq" id="WP_093340761.1">
    <property type="nucleotide sequence ID" value="NZ_FOUY01000008.1"/>
</dbReference>
<dbReference type="EMBL" id="FOUY01000008">
    <property type="protein sequence ID" value="SFN12416.1"/>
    <property type="molecule type" value="Genomic_DNA"/>
</dbReference>
<keyword evidence="2" id="KW-0328">Glycosyltransferase</keyword>
<evidence type="ECO:0000313" key="3">
    <source>
        <dbReference type="Proteomes" id="UP000199614"/>
    </source>
</evidence>
<sequence length="285" mass="28833">MAPPCDIPIRRPLFRGPLSRSSPPPGTPSRGPAPLAALLDLLLPRTCGGCGAGPPGSGGWCPACAEDTAGPFAVGVPGAGRVVVAGRYRGPLRRAVLAYKERGRRDLAPDLAALLVPAVAGVLPGGRPPDADPVGVRLVPAPSRPSAARARGGDHVLRLCRALERRLAAAGLPAATLPVLALDRRARDSVGLDAAGRAENLAASLRPVVPGPGRSRPGRRSGPAVPGRSAPPGTDAVAGRGVVLLVDDVVTTGATLRACREALFRLGLRPVGSVLLADATTGTRV</sequence>
<dbReference type="SUPFAM" id="SSF53271">
    <property type="entry name" value="PRTase-like"/>
    <property type="match status" value="1"/>
</dbReference>